<gene>
    <name evidence="1" type="ORF">DFH08DRAFT_614591</name>
</gene>
<comment type="caution">
    <text evidence="1">The sequence shown here is derived from an EMBL/GenBank/DDBJ whole genome shotgun (WGS) entry which is preliminary data.</text>
</comment>
<dbReference type="Proteomes" id="UP001218218">
    <property type="component" value="Unassembled WGS sequence"/>
</dbReference>
<evidence type="ECO:0000313" key="1">
    <source>
        <dbReference type="EMBL" id="KAJ7349799.1"/>
    </source>
</evidence>
<organism evidence="1 2">
    <name type="scientific">Mycena albidolilacea</name>
    <dbReference type="NCBI Taxonomy" id="1033008"/>
    <lineage>
        <taxon>Eukaryota</taxon>
        <taxon>Fungi</taxon>
        <taxon>Dikarya</taxon>
        <taxon>Basidiomycota</taxon>
        <taxon>Agaricomycotina</taxon>
        <taxon>Agaricomycetes</taxon>
        <taxon>Agaricomycetidae</taxon>
        <taxon>Agaricales</taxon>
        <taxon>Marasmiineae</taxon>
        <taxon>Mycenaceae</taxon>
        <taxon>Mycena</taxon>
    </lineage>
</organism>
<feature type="non-terminal residue" evidence="1">
    <location>
        <position position="76"/>
    </location>
</feature>
<feature type="non-terminal residue" evidence="1">
    <location>
        <position position="1"/>
    </location>
</feature>
<sequence>SSHSKSKYSEAHHRAICALRCAKNEHPFESQDDELYRLEVDLLRPGAVAPSSVVVRRDVGTLYNEYAKVVRYYFEV</sequence>
<dbReference type="AlphaFoldDB" id="A0AAD7EU67"/>
<evidence type="ECO:0000313" key="2">
    <source>
        <dbReference type="Proteomes" id="UP001218218"/>
    </source>
</evidence>
<name>A0AAD7EU67_9AGAR</name>
<accession>A0AAD7EU67</accession>
<reference evidence="1" key="1">
    <citation type="submission" date="2023-03" db="EMBL/GenBank/DDBJ databases">
        <title>Massive genome expansion in bonnet fungi (Mycena s.s.) driven by repeated elements and novel gene families across ecological guilds.</title>
        <authorList>
            <consortium name="Lawrence Berkeley National Laboratory"/>
            <person name="Harder C.B."/>
            <person name="Miyauchi S."/>
            <person name="Viragh M."/>
            <person name="Kuo A."/>
            <person name="Thoen E."/>
            <person name="Andreopoulos B."/>
            <person name="Lu D."/>
            <person name="Skrede I."/>
            <person name="Drula E."/>
            <person name="Henrissat B."/>
            <person name="Morin E."/>
            <person name="Kohler A."/>
            <person name="Barry K."/>
            <person name="LaButti K."/>
            <person name="Morin E."/>
            <person name="Salamov A."/>
            <person name="Lipzen A."/>
            <person name="Mereny Z."/>
            <person name="Hegedus B."/>
            <person name="Baldrian P."/>
            <person name="Stursova M."/>
            <person name="Weitz H."/>
            <person name="Taylor A."/>
            <person name="Grigoriev I.V."/>
            <person name="Nagy L.G."/>
            <person name="Martin F."/>
            <person name="Kauserud H."/>
        </authorList>
    </citation>
    <scope>NUCLEOTIDE SEQUENCE</scope>
    <source>
        <strain evidence="1">CBHHK002</strain>
    </source>
</reference>
<keyword evidence="2" id="KW-1185">Reference proteome</keyword>
<proteinExistence type="predicted"/>
<dbReference type="EMBL" id="JARIHO010000015">
    <property type="protein sequence ID" value="KAJ7349799.1"/>
    <property type="molecule type" value="Genomic_DNA"/>
</dbReference>
<protein>
    <submittedName>
        <fullName evidence="1">Uncharacterized protein</fullName>
    </submittedName>
</protein>